<sequence length="320" mass="36340">MALRLKKSDTEIKHTLSRKGVPSPVINYVMEETDTPQAYEMLTWLVVFLAFSGVYIGVVFLWPFMVELSKTAALNHAQKTPAILFDYNFGPALILGMLAWVFICLSVPSILVTAKPKLQKSIFSRLLLDPFNGIVARHFLKKTNTDFKQTPLSVDGYVKNFFNKLTSFIEWQAILLSLASATFMYLEFQAHTLIMPDGVKQANILPWVRPKTQFFADASYVELGCNYIDEEMSHLNYTIHFKNGPSVDLGASFPVKGKWIDQAEAINGVLLANNTQFRRWEWPGRTALHPKCIERYSAEFGVEGNARLHSLLQTSRLHNE</sequence>
<keyword evidence="1" id="KW-0812">Transmembrane</keyword>
<proteinExistence type="predicted"/>
<gene>
    <name evidence="2" type="ORF">ACFQS8_05730</name>
</gene>
<evidence type="ECO:0000313" key="3">
    <source>
        <dbReference type="Proteomes" id="UP001596492"/>
    </source>
</evidence>
<comment type="caution">
    <text evidence="2">The sequence shown here is derived from an EMBL/GenBank/DDBJ whole genome shotgun (WGS) entry which is preliminary data.</text>
</comment>
<evidence type="ECO:0000313" key="2">
    <source>
        <dbReference type="EMBL" id="MFC7291107.1"/>
    </source>
</evidence>
<reference evidence="3" key="1">
    <citation type="journal article" date="2019" name="Int. J. Syst. Evol. Microbiol.">
        <title>The Global Catalogue of Microorganisms (GCM) 10K type strain sequencing project: providing services to taxonomists for standard genome sequencing and annotation.</title>
        <authorList>
            <consortium name="The Broad Institute Genomics Platform"/>
            <consortium name="The Broad Institute Genome Sequencing Center for Infectious Disease"/>
            <person name="Wu L."/>
            <person name="Ma J."/>
        </authorList>
    </citation>
    <scope>NUCLEOTIDE SEQUENCE [LARGE SCALE GENOMIC DNA]</scope>
    <source>
        <strain evidence="3">CCUG 51308</strain>
    </source>
</reference>
<evidence type="ECO:0000256" key="1">
    <source>
        <dbReference type="SAM" id="Phobius"/>
    </source>
</evidence>
<keyword evidence="1" id="KW-1133">Transmembrane helix</keyword>
<feature type="transmembrane region" description="Helical" evidence="1">
    <location>
        <begin position="42"/>
        <end position="65"/>
    </location>
</feature>
<organism evidence="2 3">
    <name type="scientific">Hirschia litorea</name>
    <dbReference type="NCBI Taxonomy" id="1199156"/>
    <lineage>
        <taxon>Bacteria</taxon>
        <taxon>Pseudomonadati</taxon>
        <taxon>Pseudomonadota</taxon>
        <taxon>Alphaproteobacteria</taxon>
        <taxon>Hyphomonadales</taxon>
        <taxon>Hyphomonadaceae</taxon>
        <taxon>Hirschia</taxon>
    </lineage>
</organism>
<dbReference type="RefSeq" id="WP_382166301.1">
    <property type="nucleotide sequence ID" value="NZ_JBHTBR010000002.1"/>
</dbReference>
<protein>
    <submittedName>
        <fullName evidence="2">Uncharacterized protein</fullName>
    </submittedName>
</protein>
<dbReference type="Proteomes" id="UP001596492">
    <property type="component" value="Unassembled WGS sequence"/>
</dbReference>
<feature type="transmembrane region" description="Helical" evidence="1">
    <location>
        <begin position="92"/>
        <end position="114"/>
    </location>
</feature>
<keyword evidence="1" id="KW-0472">Membrane</keyword>
<accession>A0ABW2IJT9</accession>
<name>A0ABW2IJT9_9PROT</name>
<dbReference type="EMBL" id="JBHTBR010000002">
    <property type="protein sequence ID" value="MFC7291107.1"/>
    <property type="molecule type" value="Genomic_DNA"/>
</dbReference>
<keyword evidence="3" id="KW-1185">Reference proteome</keyword>